<sequence length="150" mass="17043">METTLQKRSRFALSDKTKETICDGISYLFIALFLYTAVSKLMTFESFERVLGRSPLIGHYNTLIAWTIPIIEIVISGLLLIPLTKKHGMYLSFFLMLLFTVYLIYMILSGSQLPCHCGGVISSMSWKQHIVFNTGFIALAVTGLIFYRNK</sequence>
<evidence type="ECO:0000256" key="4">
    <source>
        <dbReference type="ARBA" id="ARBA00023136"/>
    </source>
</evidence>
<dbReference type="Pfam" id="PF07291">
    <property type="entry name" value="MauE"/>
    <property type="match status" value="1"/>
</dbReference>
<dbReference type="UniPathway" id="UPA00895"/>
<keyword evidence="8" id="KW-1185">Reference proteome</keyword>
<evidence type="ECO:0000256" key="3">
    <source>
        <dbReference type="ARBA" id="ARBA00022989"/>
    </source>
</evidence>
<keyword evidence="2 5" id="KW-0812">Transmembrane</keyword>
<dbReference type="GO" id="GO:0016020">
    <property type="term" value="C:membrane"/>
    <property type="evidence" value="ECO:0007669"/>
    <property type="project" value="UniProtKB-SubCell"/>
</dbReference>
<dbReference type="EMBL" id="QKLU01000001">
    <property type="protein sequence ID" value="PYF76547.1"/>
    <property type="molecule type" value="Genomic_DNA"/>
</dbReference>
<dbReference type="RefSeq" id="WP_110826670.1">
    <property type="nucleotide sequence ID" value="NZ_QKLU01000001.1"/>
</dbReference>
<accession>A0A318UMA4</accession>
<organism evidence="7 8">
    <name type="scientific">Pedobacter nutrimenti</name>
    <dbReference type="NCBI Taxonomy" id="1241337"/>
    <lineage>
        <taxon>Bacteria</taxon>
        <taxon>Pseudomonadati</taxon>
        <taxon>Bacteroidota</taxon>
        <taxon>Sphingobacteriia</taxon>
        <taxon>Sphingobacteriales</taxon>
        <taxon>Sphingobacteriaceae</taxon>
        <taxon>Pedobacter</taxon>
    </lineage>
</organism>
<keyword evidence="3 5" id="KW-1133">Transmembrane helix</keyword>
<evidence type="ECO:0000313" key="8">
    <source>
        <dbReference type="Proteomes" id="UP000248198"/>
    </source>
</evidence>
<dbReference type="AlphaFoldDB" id="A0A318UMA4"/>
<feature type="domain" description="Methylamine utilisation protein MauE" evidence="6">
    <location>
        <begin position="21"/>
        <end position="145"/>
    </location>
</feature>
<evidence type="ECO:0000259" key="6">
    <source>
        <dbReference type="Pfam" id="PF07291"/>
    </source>
</evidence>
<keyword evidence="4 5" id="KW-0472">Membrane</keyword>
<dbReference type="Proteomes" id="UP000248198">
    <property type="component" value="Unassembled WGS sequence"/>
</dbReference>
<evidence type="ECO:0000256" key="2">
    <source>
        <dbReference type="ARBA" id="ARBA00022692"/>
    </source>
</evidence>
<feature type="transmembrane region" description="Helical" evidence="5">
    <location>
        <begin position="90"/>
        <end position="108"/>
    </location>
</feature>
<feature type="transmembrane region" description="Helical" evidence="5">
    <location>
        <begin position="21"/>
        <end position="43"/>
    </location>
</feature>
<comment type="caution">
    <text evidence="7">The sequence shown here is derived from an EMBL/GenBank/DDBJ whole genome shotgun (WGS) entry which is preliminary data.</text>
</comment>
<gene>
    <name evidence="7" type="ORF">B0O44_10118</name>
</gene>
<comment type="subcellular location">
    <subcellularLocation>
        <location evidence="1">Membrane</location>
        <topology evidence="1">Multi-pass membrane protein</topology>
    </subcellularLocation>
</comment>
<feature type="transmembrane region" description="Helical" evidence="5">
    <location>
        <begin position="128"/>
        <end position="147"/>
    </location>
</feature>
<name>A0A318UMA4_9SPHI</name>
<evidence type="ECO:0000313" key="7">
    <source>
        <dbReference type="EMBL" id="PYF76547.1"/>
    </source>
</evidence>
<feature type="transmembrane region" description="Helical" evidence="5">
    <location>
        <begin position="63"/>
        <end position="83"/>
    </location>
</feature>
<dbReference type="OrthoDB" id="673785at2"/>
<evidence type="ECO:0000256" key="1">
    <source>
        <dbReference type="ARBA" id="ARBA00004141"/>
    </source>
</evidence>
<protein>
    <submittedName>
        <fullName evidence="7">Methylamine utilization protein MauE</fullName>
    </submittedName>
</protein>
<proteinExistence type="predicted"/>
<dbReference type="InterPro" id="IPR009908">
    <property type="entry name" value="Methylamine_util_MauE"/>
</dbReference>
<dbReference type="GO" id="GO:0030416">
    <property type="term" value="P:methylamine metabolic process"/>
    <property type="evidence" value="ECO:0007669"/>
    <property type="project" value="InterPro"/>
</dbReference>
<evidence type="ECO:0000256" key="5">
    <source>
        <dbReference type="SAM" id="Phobius"/>
    </source>
</evidence>
<reference evidence="7 8" key="1">
    <citation type="submission" date="2018-06" db="EMBL/GenBank/DDBJ databases">
        <title>Genomic Encyclopedia of Archaeal and Bacterial Type Strains, Phase II (KMG-II): from individual species to whole genera.</title>
        <authorList>
            <person name="Goeker M."/>
        </authorList>
    </citation>
    <scope>NUCLEOTIDE SEQUENCE [LARGE SCALE GENOMIC DNA]</scope>
    <source>
        <strain evidence="7 8">DSM 27372</strain>
    </source>
</reference>